<dbReference type="Gene3D" id="3.30.40.10">
    <property type="entry name" value="Zinc/RING finger domain, C3HC4 (zinc finger)"/>
    <property type="match status" value="1"/>
</dbReference>
<keyword evidence="2 10" id="KW-0728">SH3 domain</keyword>
<dbReference type="GO" id="GO:0005737">
    <property type="term" value="C:cytoplasm"/>
    <property type="evidence" value="ECO:0007669"/>
    <property type="project" value="TreeGrafter"/>
</dbReference>
<dbReference type="InterPro" id="IPR036028">
    <property type="entry name" value="SH3-like_dom_sf"/>
</dbReference>
<evidence type="ECO:0000259" key="15">
    <source>
        <dbReference type="PROSITE" id="PS50178"/>
    </source>
</evidence>
<dbReference type="PROSITE" id="PS50178">
    <property type="entry name" value="ZF_FYVE"/>
    <property type="match status" value="1"/>
</dbReference>
<dbReference type="InterPro" id="IPR001452">
    <property type="entry name" value="SH3_domain"/>
</dbReference>
<dbReference type="PANTHER" id="PTHR12673">
    <property type="entry name" value="FACIOGENITAL DYSPLASIA PROTEIN"/>
    <property type="match status" value="1"/>
</dbReference>
<feature type="domain" description="FYVE-type" evidence="15">
    <location>
        <begin position="372"/>
        <end position="432"/>
    </location>
</feature>
<keyword evidence="3" id="KW-0963">Cytoplasm</keyword>
<gene>
    <name evidence="16" type="ORF">PLBR_LOCUS8527</name>
</gene>
<evidence type="ECO:0000256" key="5">
    <source>
        <dbReference type="ARBA" id="ARBA00022723"/>
    </source>
</evidence>
<evidence type="ECO:0000256" key="1">
    <source>
        <dbReference type="ARBA" id="ARBA00004245"/>
    </source>
</evidence>
<keyword evidence="6 9" id="KW-0863">Zinc-finger</keyword>
<evidence type="ECO:0000256" key="4">
    <source>
        <dbReference type="ARBA" id="ARBA00022658"/>
    </source>
</evidence>
<dbReference type="InterPro" id="IPR011011">
    <property type="entry name" value="Znf_FYVE_PHD"/>
</dbReference>
<dbReference type="SMART" id="SM00326">
    <property type="entry name" value="SH3"/>
    <property type="match status" value="3"/>
</dbReference>
<keyword evidence="4" id="KW-0344">Guanine-nucleotide releasing factor</keyword>
<dbReference type="Pfam" id="PF01363">
    <property type="entry name" value="FYVE"/>
    <property type="match status" value="1"/>
</dbReference>
<evidence type="ECO:0000256" key="7">
    <source>
        <dbReference type="ARBA" id="ARBA00022833"/>
    </source>
</evidence>
<dbReference type="SUPFAM" id="SSF50729">
    <property type="entry name" value="PH domain-like"/>
    <property type="match status" value="1"/>
</dbReference>
<evidence type="ECO:0000313" key="16">
    <source>
        <dbReference type="EMBL" id="SPR01312.1"/>
    </source>
</evidence>
<dbReference type="InterPro" id="IPR013083">
    <property type="entry name" value="Znf_RING/FYVE/PHD"/>
</dbReference>
<name>A0A3P3YM69_PLABS</name>
<dbReference type="CDD" id="cd00065">
    <property type="entry name" value="FYVE_like_SF"/>
    <property type="match status" value="1"/>
</dbReference>
<dbReference type="CDD" id="cd00160">
    <property type="entry name" value="RhoGEF"/>
    <property type="match status" value="1"/>
</dbReference>
<dbReference type="GO" id="GO:0005085">
    <property type="term" value="F:guanyl-nucleotide exchange factor activity"/>
    <property type="evidence" value="ECO:0007669"/>
    <property type="project" value="UniProtKB-KW"/>
</dbReference>
<dbReference type="InterPro" id="IPR011993">
    <property type="entry name" value="PH-like_dom_sf"/>
</dbReference>
<dbReference type="InterPro" id="IPR051092">
    <property type="entry name" value="FYVE_RhoGEF_PH"/>
</dbReference>
<dbReference type="InterPro" id="IPR035899">
    <property type="entry name" value="DBL_dom_sf"/>
</dbReference>
<feature type="domain" description="SH3" evidence="12">
    <location>
        <begin position="572"/>
        <end position="632"/>
    </location>
</feature>
<dbReference type="InterPro" id="IPR017455">
    <property type="entry name" value="Znf_FYVE-rel"/>
</dbReference>
<geneLocation type="mitochondrion" evidence="16"/>
<comment type="subcellular location">
    <subcellularLocation>
        <location evidence="1">Cytoplasm</location>
        <location evidence="1">Cytoskeleton</location>
    </subcellularLocation>
</comment>
<dbReference type="Gene3D" id="2.30.29.30">
    <property type="entry name" value="Pleckstrin-homology domain (PH domain)/Phosphotyrosine-binding domain (PTB)"/>
    <property type="match status" value="1"/>
</dbReference>
<dbReference type="Pfam" id="PF00621">
    <property type="entry name" value="RhoGEF"/>
    <property type="match status" value="1"/>
</dbReference>
<proteinExistence type="predicted"/>
<dbReference type="PROSITE" id="PS50002">
    <property type="entry name" value="SH3"/>
    <property type="match status" value="2"/>
</dbReference>
<dbReference type="PROSITE" id="PS50003">
    <property type="entry name" value="PH_DOMAIN"/>
    <property type="match status" value="1"/>
</dbReference>
<evidence type="ECO:0000256" key="3">
    <source>
        <dbReference type="ARBA" id="ARBA00022490"/>
    </source>
</evidence>
<feature type="region of interest" description="Disordered" evidence="11">
    <location>
        <begin position="454"/>
        <end position="496"/>
    </location>
</feature>
<evidence type="ECO:0000256" key="2">
    <source>
        <dbReference type="ARBA" id="ARBA00022443"/>
    </source>
</evidence>
<dbReference type="InterPro" id="IPR001849">
    <property type="entry name" value="PH_domain"/>
</dbReference>
<dbReference type="EMBL" id="OVEO01000017">
    <property type="protein sequence ID" value="SPR01312.1"/>
    <property type="molecule type" value="Genomic_DNA"/>
</dbReference>
<sequence length="749" mass="83428">MPEPGPPMMPDLPPPLPIDILEEVFPDPEVLAKRKVAMKRTRLARELLSTEQTYVESIDILVKVFIVPLQGKQSLSPSLAEMFRNVQVIAGLNKKFLDELSVRMVQWDDTQKIGDVFLAFAPFLRMYCSYANQHEDGTRVLQQMRQNRDSLVKLINEFAQSPECKGNGLESFLILPVQRLPRYRMLFHELSSITDPSHPDYDDLKSACQQASNVTTQINEAIRDRENSAKILELQKRFNNEVTLVAPSRRLVRVGSLTKVCRSKNMVREFILFNDLLVYARPASGRSDGLKLNRMMSVDASFEVIDEPSSEGRYPFQIRSQEKSFTVLADSHEDKVEWLIHLTECIQEFKNRTTKTRAMSVVMDAAPVWQPNSLSNSCSVCFAEFSMFRRRHHCRRCGCLVCGDCSRGRIALNVSDSGKTQRICNACEVQLRPPAASETSTEIDARFQSVQDCRRDSGASISPVQDIRRSSTTSATSAASLSPAADTRRTSAASSHSIEMKTLESVLYVRAITSHQAEGDDSSELNFDTGDLILVDRPHTSGWWLGCNLRTGERGWFGPCCTEELGTAIRVEQGCPGVSSMAFDGSSLKQISLKVGDSVKIISRDPSGWWRGTLDNGETGVFPCSAVGSSKKTKAVAVEDFVGRDILSFGAKQVVNVLDARAESWWAGYLPDTGEMGFFPAGYVMLGQNPPPVSENGDANCTVCSCPRFQANVFDPNRCQKCQHPRSKHNEAIGDDDDEELARRLNSTI</sequence>
<organism evidence="16 17">
    <name type="scientific">Plasmodiophora brassicae</name>
    <name type="common">Clubroot disease agent</name>
    <dbReference type="NCBI Taxonomy" id="37360"/>
    <lineage>
        <taxon>Eukaryota</taxon>
        <taxon>Sar</taxon>
        <taxon>Rhizaria</taxon>
        <taxon>Endomyxa</taxon>
        <taxon>Phytomyxea</taxon>
        <taxon>Plasmodiophorida</taxon>
        <taxon>Plasmodiophoridae</taxon>
        <taxon>Plasmodiophora</taxon>
    </lineage>
</organism>
<dbReference type="Gene3D" id="2.30.30.40">
    <property type="entry name" value="SH3 Domains"/>
    <property type="match status" value="3"/>
</dbReference>
<feature type="domain" description="SH3" evidence="12">
    <location>
        <begin position="504"/>
        <end position="567"/>
    </location>
</feature>
<reference evidence="16 17" key="1">
    <citation type="submission" date="2018-03" db="EMBL/GenBank/DDBJ databases">
        <authorList>
            <person name="Fogelqvist J."/>
        </authorList>
    </citation>
    <scope>NUCLEOTIDE SEQUENCE [LARGE SCALE GENOMIC DNA]</scope>
</reference>
<evidence type="ECO:0000259" key="13">
    <source>
        <dbReference type="PROSITE" id="PS50003"/>
    </source>
</evidence>
<protein>
    <submittedName>
        <fullName evidence="16">Uncharacterized protein</fullName>
    </submittedName>
</protein>
<dbReference type="PROSITE" id="PS50010">
    <property type="entry name" value="DH_2"/>
    <property type="match status" value="1"/>
</dbReference>
<dbReference type="AlphaFoldDB" id="A0A3P3YM69"/>
<feature type="region of interest" description="Disordered" evidence="11">
    <location>
        <begin position="725"/>
        <end position="749"/>
    </location>
</feature>
<dbReference type="SUPFAM" id="SSF50044">
    <property type="entry name" value="SH3-domain"/>
    <property type="match status" value="3"/>
</dbReference>
<dbReference type="GO" id="GO:0008270">
    <property type="term" value="F:zinc ion binding"/>
    <property type="evidence" value="ECO:0007669"/>
    <property type="project" value="UniProtKB-KW"/>
</dbReference>
<feature type="domain" description="PH" evidence="13">
    <location>
        <begin position="250"/>
        <end position="347"/>
    </location>
</feature>
<keyword evidence="5" id="KW-0479">Metal-binding</keyword>
<accession>A0A3P3YM69</accession>
<evidence type="ECO:0000256" key="9">
    <source>
        <dbReference type="PROSITE-ProRule" id="PRU00091"/>
    </source>
</evidence>
<dbReference type="PANTHER" id="PTHR12673:SF159">
    <property type="entry name" value="LD03170P"/>
    <property type="match status" value="1"/>
</dbReference>
<dbReference type="SUPFAM" id="SSF57903">
    <property type="entry name" value="FYVE/PHD zinc finger"/>
    <property type="match status" value="1"/>
</dbReference>
<dbReference type="SUPFAM" id="SSF48065">
    <property type="entry name" value="DBL homology domain (DH-domain)"/>
    <property type="match status" value="1"/>
</dbReference>
<evidence type="ECO:0000256" key="11">
    <source>
        <dbReference type="SAM" id="MobiDB-lite"/>
    </source>
</evidence>
<dbReference type="Pfam" id="PF00018">
    <property type="entry name" value="SH3_1"/>
    <property type="match status" value="2"/>
</dbReference>
<feature type="domain" description="DH" evidence="14">
    <location>
        <begin position="39"/>
        <end position="221"/>
    </location>
</feature>
<keyword evidence="8" id="KW-0206">Cytoskeleton</keyword>
<dbReference type="InterPro" id="IPR000219">
    <property type="entry name" value="DH_dom"/>
</dbReference>
<evidence type="ECO:0000256" key="6">
    <source>
        <dbReference type="ARBA" id="ARBA00022771"/>
    </source>
</evidence>
<keyword evidence="7" id="KW-0862">Zinc</keyword>
<dbReference type="CDD" id="cd00174">
    <property type="entry name" value="SH3"/>
    <property type="match status" value="2"/>
</dbReference>
<evidence type="ECO:0000313" key="17">
    <source>
        <dbReference type="Proteomes" id="UP000290189"/>
    </source>
</evidence>
<dbReference type="InterPro" id="IPR000306">
    <property type="entry name" value="Znf_FYVE"/>
</dbReference>
<keyword evidence="16" id="KW-0496">Mitochondrion</keyword>
<evidence type="ECO:0000256" key="10">
    <source>
        <dbReference type="PROSITE-ProRule" id="PRU00192"/>
    </source>
</evidence>
<feature type="compositionally biased region" description="Low complexity" evidence="11">
    <location>
        <begin position="470"/>
        <end position="495"/>
    </location>
</feature>
<dbReference type="Gene3D" id="1.20.900.10">
    <property type="entry name" value="Dbl homology (DH) domain"/>
    <property type="match status" value="1"/>
</dbReference>
<dbReference type="SMART" id="SM00064">
    <property type="entry name" value="FYVE"/>
    <property type="match status" value="1"/>
</dbReference>
<evidence type="ECO:0000259" key="14">
    <source>
        <dbReference type="PROSITE" id="PS50010"/>
    </source>
</evidence>
<dbReference type="SMART" id="SM00325">
    <property type="entry name" value="RhoGEF"/>
    <property type="match status" value="1"/>
</dbReference>
<evidence type="ECO:0000259" key="12">
    <source>
        <dbReference type="PROSITE" id="PS50002"/>
    </source>
</evidence>
<dbReference type="SMART" id="SM00233">
    <property type="entry name" value="PH"/>
    <property type="match status" value="1"/>
</dbReference>
<dbReference type="Proteomes" id="UP000290189">
    <property type="component" value="Unassembled WGS sequence"/>
</dbReference>
<evidence type="ECO:0000256" key="8">
    <source>
        <dbReference type="ARBA" id="ARBA00023212"/>
    </source>
</evidence>
<dbReference type="GO" id="GO:0005856">
    <property type="term" value="C:cytoskeleton"/>
    <property type="evidence" value="ECO:0007669"/>
    <property type="project" value="UniProtKB-SubCell"/>
</dbReference>